<evidence type="ECO:0000259" key="3">
    <source>
        <dbReference type="Pfam" id="PF02016"/>
    </source>
</evidence>
<dbReference type="Proteomes" id="UP001152485">
    <property type="component" value="Unassembled WGS sequence"/>
</dbReference>
<comment type="similarity">
    <text evidence="1">Belongs to the peptidase S66 family.</text>
</comment>
<feature type="domain" description="LD-carboxypeptidase N-terminal" evidence="3">
    <location>
        <begin position="13"/>
        <end position="131"/>
    </location>
</feature>
<dbReference type="InterPro" id="IPR029062">
    <property type="entry name" value="Class_I_gatase-like"/>
</dbReference>
<keyword evidence="7" id="KW-1185">Reference proteome</keyword>
<name>A0A9W4R3D4_9GAMM</name>
<organism evidence="6 7">
    <name type="scientific">Pseudoalteromonas holothuriae</name>
    <dbReference type="NCBI Taxonomy" id="2963714"/>
    <lineage>
        <taxon>Bacteria</taxon>
        <taxon>Pseudomonadati</taxon>
        <taxon>Pseudomonadota</taxon>
        <taxon>Gammaproteobacteria</taxon>
        <taxon>Alteromonadales</taxon>
        <taxon>Pseudoalteromonadaceae</taxon>
        <taxon>Pseudoalteromonas</taxon>
    </lineage>
</organism>
<dbReference type="EMBL" id="CAMAPD010000015">
    <property type="protein sequence ID" value="CAH9063896.1"/>
    <property type="molecule type" value="Genomic_DNA"/>
</dbReference>
<evidence type="ECO:0000259" key="4">
    <source>
        <dbReference type="Pfam" id="PF17676"/>
    </source>
</evidence>
<dbReference type="RefSeq" id="WP_261594296.1">
    <property type="nucleotide sequence ID" value="NZ_CAMAPC010000019.1"/>
</dbReference>
<proteinExistence type="inferred from homology"/>
<evidence type="ECO:0000313" key="8">
    <source>
        <dbReference type="Proteomes" id="UP001152485"/>
    </source>
</evidence>
<dbReference type="InterPro" id="IPR027461">
    <property type="entry name" value="Carboxypeptidase_A_C_sf"/>
</dbReference>
<dbReference type="InterPro" id="IPR027478">
    <property type="entry name" value="LdcA_N"/>
</dbReference>
<reference evidence="6 8" key="1">
    <citation type="submission" date="2022-07" db="EMBL/GenBank/DDBJ databases">
        <authorList>
            <person name="Criscuolo A."/>
        </authorList>
    </citation>
    <scope>NUCLEOTIDE SEQUENCE</scope>
    <source>
        <strain evidence="8">CIP 111951</strain>
        <strain evidence="6">CIP111854</strain>
        <strain evidence="5">CIP111951</strain>
    </source>
</reference>
<evidence type="ECO:0000313" key="5">
    <source>
        <dbReference type="EMBL" id="CAH9063896.1"/>
    </source>
</evidence>
<dbReference type="GO" id="GO:0016787">
    <property type="term" value="F:hydrolase activity"/>
    <property type="evidence" value="ECO:0007669"/>
    <property type="project" value="UniProtKB-KW"/>
</dbReference>
<dbReference type="SUPFAM" id="SSF141986">
    <property type="entry name" value="LD-carboxypeptidase A C-terminal domain-like"/>
    <property type="match status" value="1"/>
</dbReference>
<protein>
    <submittedName>
        <fullName evidence="6">Microcin C7 self-immunity protein MccF</fullName>
    </submittedName>
</protein>
<evidence type="ECO:0000313" key="7">
    <source>
        <dbReference type="Proteomes" id="UP001152467"/>
    </source>
</evidence>
<dbReference type="PANTHER" id="PTHR30237">
    <property type="entry name" value="MURAMOYLTETRAPEPTIDE CARBOXYPEPTIDASE"/>
    <property type="match status" value="1"/>
</dbReference>
<evidence type="ECO:0000313" key="6">
    <source>
        <dbReference type="EMBL" id="CAH9064990.1"/>
    </source>
</evidence>
<dbReference type="Pfam" id="PF02016">
    <property type="entry name" value="Peptidase_S66"/>
    <property type="match status" value="1"/>
</dbReference>
<feature type="domain" description="LD-carboxypeptidase C-terminal" evidence="4">
    <location>
        <begin position="207"/>
        <end position="328"/>
    </location>
</feature>
<accession>A0A9W4R3D4</accession>
<dbReference type="PIRSF" id="PIRSF028757">
    <property type="entry name" value="LD-carboxypeptidase"/>
    <property type="match status" value="1"/>
</dbReference>
<dbReference type="EMBL" id="CAMAPC010000019">
    <property type="protein sequence ID" value="CAH9064990.1"/>
    <property type="molecule type" value="Genomic_DNA"/>
</dbReference>
<evidence type="ECO:0000256" key="2">
    <source>
        <dbReference type="ARBA" id="ARBA00022801"/>
    </source>
</evidence>
<dbReference type="InterPro" id="IPR003507">
    <property type="entry name" value="S66_fam"/>
</dbReference>
<keyword evidence="2" id="KW-0378">Hydrolase</keyword>
<dbReference type="InterPro" id="IPR040449">
    <property type="entry name" value="Peptidase_S66_N"/>
</dbReference>
<dbReference type="InterPro" id="IPR040921">
    <property type="entry name" value="Peptidase_S66C"/>
</dbReference>
<sequence length="343" mass="38230">MKKSKCLKAGSTVAIVSPSWGGPSVFPHIYQQGLHNLAELGFNIVEYPTATMDENKLFLNPKLRANDINKAFLDPQIDAIIATIGGSDSARILKYLDLQAISQHPKLFMGYSDSTSLTTTLNQVGLVTFNGPSVMAGFAQLHNFDTQYQSYILNFLTTNPASRALPVFDSYSHGYPEWAHLENTGMRNPLIKSRGPQVLQGTKSVIGQLFGGCIEVLEMLKGTEYWPAPSFWHTKILFLETSQEKPSVDYVRFWLRNYGVMGVFEKINALLIGRPRDYSDTEQVELENVILSVVKEEFNNQHLVIVANLDFGHTDPQMILPLGLQCSVDAQSGHLTLLEEVFA</sequence>
<dbReference type="Proteomes" id="UP001152467">
    <property type="component" value="Unassembled WGS sequence"/>
</dbReference>
<dbReference type="CDD" id="cd07062">
    <property type="entry name" value="Peptidase_S66_mccF_like"/>
    <property type="match status" value="1"/>
</dbReference>
<dbReference type="Pfam" id="PF17676">
    <property type="entry name" value="Peptidase_S66C"/>
    <property type="match status" value="1"/>
</dbReference>
<dbReference type="Gene3D" id="3.40.50.10740">
    <property type="entry name" value="Class I glutamine amidotransferase-like"/>
    <property type="match status" value="1"/>
</dbReference>
<evidence type="ECO:0000256" key="1">
    <source>
        <dbReference type="ARBA" id="ARBA00010233"/>
    </source>
</evidence>
<dbReference type="Gene3D" id="3.50.30.60">
    <property type="entry name" value="LD-carboxypeptidase A C-terminal domain-like"/>
    <property type="match status" value="1"/>
</dbReference>
<dbReference type="PANTHER" id="PTHR30237:SF4">
    <property type="entry name" value="LD-CARBOXYPEPTIDASE C-TERMINAL DOMAIN-CONTAINING PROTEIN"/>
    <property type="match status" value="1"/>
</dbReference>
<dbReference type="AlphaFoldDB" id="A0A9W4R3D4"/>
<dbReference type="SUPFAM" id="SSF52317">
    <property type="entry name" value="Class I glutamine amidotransferase-like"/>
    <property type="match status" value="1"/>
</dbReference>
<gene>
    <name evidence="6" type="primary">mccF_2</name>
    <name evidence="6" type="ORF">PSECIP111854_03583</name>
    <name evidence="5" type="ORF">PSECIP111951_02994</name>
</gene>
<comment type="caution">
    <text evidence="6">The sequence shown here is derived from an EMBL/GenBank/DDBJ whole genome shotgun (WGS) entry which is preliminary data.</text>
</comment>